<keyword evidence="3" id="KW-1185">Reference proteome</keyword>
<dbReference type="Gene3D" id="1.10.8.10">
    <property type="entry name" value="DNA helicase RuvA subunit, C-terminal domain"/>
    <property type="match status" value="1"/>
</dbReference>
<dbReference type="InterPro" id="IPR057380">
    <property type="entry name" value="UBA_SIK1/2/3"/>
</dbReference>
<gene>
    <name evidence="2" type="ORF">PXEA_LOCUS10479</name>
</gene>
<evidence type="ECO:0000313" key="2">
    <source>
        <dbReference type="EMBL" id="VEL17039.1"/>
    </source>
</evidence>
<evidence type="ECO:0000259" key="1">
    <source>
        <dbReference type="Pfam" id="PF23312"/>
    </source>
</evidence>
<feature type="domain" description="Protein kinase SIK1/2/3 UBA" evidence="1">
    <location>
        <begin position="31"/>
        <end position="63"/>
    </location>
</feature>
<reference evidence="2" key="1">
    <citation type="submission" date="2018-11" db="EMBL/GenBank/DDBJ databases">
        <authorList>
            <consortium name="Pathogen Informatics"/>
        </authorList>
    </citation>
    <scope>NUCLEOTIDE SEQUENCE</scope>
</reference>
<protein>
    <recommendedName>
        <fullName evidence="1">Protein kinase SIK1/2/3 UBA domain-containing protein</fullName>
    </recommendedName>
</protein>
<dbReference type="Pfam" id="PF23312">
    <property type="entry name" value="UBA_SIK3"/>
    <property type="match status" value="1"/>
</dbReference>
<proteinExistence type="predicted"/>
<dbReference type="Proteomes" id="UP000784294">
    <property type="component" value="Unassembled WGS sequence"/>
</dbReference>
<dbReference type="AlphaFoldDB" id="A0A448WPU2"/>
<organism evidence="2 3">
    <name type="scientific">Protopolystoma xenopodis</name>
    <dbReference type="NCBI Taxonomy" id="117903"/>
    <lineage>
        <taxon>Eukaryota</taxon>
        <taxon>Metazoa</taxon>
        <taxon>Spiralia</taxon>
        <taxon>Lophotrochozoa</taxon>
        <taxon>Platyhelminthes</taxon>
        <taxon>Monogenea</taxon>
        <taxon>Polyopisthocotylea</taxon>
        <taxon>Polystomatidea</taxon>
        <taxon>Polystomatidae</taxon>
        <taxon>Protopolystoma</taxon>
    </lineage>
</organism>
<sequence length="72" mass="8238">MSDKWINFGFEPDPLVPYVEPGRSQLDEVRVTAMMAMGFRREELESSVVLPEFDHIYATYNLLPAAPSEFAE</sequence>
<dbReference type="OrthoDB" id="504170at2759"/>
<name>A0A448WPU2_9PLAT</name>
<accession>A0A448WPU2</accession>
<evidence type="ECO:0000313" key="3">
    <source>
        <dbReference type="Proteomes" id="UP000784294"/>
    </source>
</evidence>
<dbReference type="EMBL" id="CAAALY010030820">
    <property type="protein sequence ID" value="VEL17039.1"/>
    <property type="molecule type" value="Genomic_DNA"/>
</dbReference>
<comment type="caution">
    <text evidence="2">The sequence shown here is derived from an EMBL/GenBank/DDBJ whole genome shotgun (WGS) entry which is preliminary data.</text>
</comment>